<evidence type="ECO:0008006" key="3">
    <source>
        <dbReference type="Google" id="ProtNLM"/>
    </source>
</evidence>
<evidence type="ECO:0000313" key="1">
    <source>
        <dbReference type="EMBL" id="SFK81553.1"/>
    </source>
</evidence>
<sequence length="113" mass="12288">MIGIPIAAVLALLTLIVLHQFSDSTDLKPILGQWTAAENGWRINFHSDKSVEIGAGAGSLVQGSFFPNIDGMVAVKMKDGKGYIAYFRDVTPDQFDLTDKETGHVIVFKRAPP</sequence>
<dbReference type="EMBL" id="FOSN01000024">
    <property type="protein sequence ID" value="SFK81553.1"/>
    <property type="molecule type" value="Genomic_DNA"/>
</dbReference>
<accession>A0A1I4CLC5</accession>
<dbReference type="Proteomes" id="UP000198755">
    <property type="component" value="Unassembled WGS sequence"/>
</dbReference>
<reference evidence="1 2" key="1">
    <citation type="submission" date="2016-10" db="EMBL/GenBank/DDBJ databases">
        <authorList>
            <person name="de Groot N.N."/>
        </authorList>
    </citation>
    <scope>NUCLEOTIDE SEQUENCE [LARGE SCALE GENOMIC DNA]</scope>
    <source>
        <strain evidence="1 2">NE2</strain>
    </source>
</reference>
<dbReference type="AlphaFoldDB" id="A0A1I4CLC5"/>
<protein>
    <recommendedName>
        <fullName evidence="3">DUF2850 domain-containing protein</fullName>
    </recommendedName>
</protein>
<name>A0A1I4CLC5_9HYPH</name>
<proteinExistence type="predicted"/>
<gene>
    <name evidence="1" type="ORF">SAMN05444581_1242</name>
</gene>
<organism evidence="1 2">
    <name type="scientific">Methylocapsa palsarum</name>
    <dbReference type="NCBI Taxonomy" id="1612308"/>
    <lineage>
        <taxon>Bacteria</taxon>
        <taxon>Pseudomonadati</taxon>
        <taxon>Pseudomonadota</taxon>
        <taxon>Alphaproteobacteria</taxon>
        <taxon>Hyphomicrobiales</taxon>
        <taxon>Beijerinckiaceae</taxon>
        <taxon>Methylocapsa</taxon>
    </lineage>
</organism>
<evidence type="ECO:0000313" key="2">
    <source>
        <dbReference type="Proteomes" id="UP000198755"/>
    </source>
</evidence>
<keyword evidence="2" id="KW-1185">Reference proteome</keyword>
<dbReference type="STRING" id="1612308.SAMN05444581_1242"/>